<evidence type="ECO:0000256" key="1">
    <source>
        <dbReference type="ARBA" id="ARBA00023125"/>
    </source>
</evidence>
<proteinExistence type="predicted"/>
<evidence type="ECO:0000313" key="4">
    <source>
        <dbReference type="Proteomes" id="UP000019028"/>
    </source>
</evidence>
<dbReference type="CDD" id="cd06170">
    <property type="entry name" value="LuxR_C_like"/>
    <property type="match status" value="1"/>
</dbReference>
<evidence type="ECO:0000259" key="2">
    <source>
        <dbReference type="PROSITE" id="PS50043"/>
    </source>
</evidence>
<organism evidence="3 4">
    <name type="scientific">Sodalis praecaptivus</name>
    <dbReference type="NCBI Taxonomy" id="1239307"/>
    <lineage>
        <taxon>Bacteria</taxon>
        <taxon>Pseudomonadati</taxon>
        <taxon>Pseudomonadota</taxon>
        <taxon>Gammaproteobacteria</taxon>
        <taxon>Enterobacterales</taxon>
        <taxon>Bruguierivoracaceae</taxon>
        <taxon>Sodalis</taxon>
    </lineage>
</organism>
<dbReference type="Gene3D" id="1.10.10.10">
    <property type="entry name" value="Winged helix-like DNA-binding domain superfamily/Winged helix DNA-binding domain"/>
    <property type="match status" value="1"/>
</dbReference>
<dbReference type="Pfam" id="PF00196">
    <property type="entry name" value="GerE"/>
    <property type="match status" value="1"/>
</dbReference>
<dbReference type="GO" id="GO:0003677">
    <property type="term" value="F:DNA binding"/>
    <property type="evidence" value="ECO:0007669"/>
    <property type="project" value="UniProtKB-KW"/>
</dbReference>
<dbReference type="RefSeq" id="WP_025421476.1">
    <property type="nucleotide sequence ID" value="NZ_CP006569.1"/>
</dbReference>
<feature type="domain" description="HTH luxR-type" evidence="2">
    <location>
        <begin position="154"/>
        <end position="219"/>
    </location>
</feature>
<dbReference type="InterPro" id="IPR016032">
    <property type="entry name" value="Sig_transdc_resp-reg_C-effctor"/>
</dbReference>
<dbReference type="EMBL" id="CP006569">
    <property type="protein sequence ID" value="AHF76342.1"/>
    <property type="molecule type" value="Genomic_DNA"/>
</dbReference>
<dbReference type="Proteomes" id="UP000019028">
    <property type="component" value="Chromosome"/>
</dbReference>
<dbReference type="InterPro" id="IPR036388">
    <property type="entry name" value="WH-like_DNA-bd_sf"/>
</dbReference>
<dbReference type="InterPro" id="IPR000792">
    <property type="entry name" value="Tscrpt_reg_LuxR_C"/>
</dbReference>
<dbReference type="OrthoDB" id="6191871at2"/>
<sequence>MDDKITASAKTFRLESLSKLPIISFLEKSTLPWNIKDTESKHVYMNEACQDFLSIPSGFNFEDKKDEEFPCKWSEFSEEFKAQDRKAEEDKSVAEIISCSHYGKIPTLEPYFCPKFPLYNTCGEVLGTIYYAKKLNFVSVFDFFSNMKPSVITLTPPVDIFTERELEIIFFAVQRMPAKEIATKLFLSHRTVENRLLRIYEKIDVNSIHGLIEYCHNVGLDKYVPKKLLREGVNFCW</sequence>
<dbReference type="SMART" id="SM00421">
    <property type="entry name" value="HTH_LUXR"/>
    <property type="match status" value="1"/>
</dbReference>
<dbReference type="KEGG" id="sod:Sant_1280"/>
<protein>
    <submittedName>
        <fullName evidence="3">Transcriptional regulator, PAS and GerE domains</fullName>
    </submittedName>
</protein>
<keyword evidence="4" id="KW-1185">Reference proteome</keyword>
<name>W0HUY0_9GAMM</name>
<keyword evidence="1" id="KW-0238">DNA-binding</keyword>
<accession>W0HUY0</accession>
<dbReference type="SUPFAM" id="SSF46894">
    <property type="entry name" value="C-terminal effector domain of the bipartite response regulators"/>
    <property type="match status" value="1"/>
</dbReference>
<gene>
    <name evidence="3" type="ORF">Sant_1280</name>
</gene>
<dbReference type="AlphaFoldDB" id="W0HUY0"/>
<dbReference type="HOGENOM" id="CLU_075576_1_0_6"/>
<dbReference type="GO" id="GO:0006355">
    <property type="term" value="P:regulation of DNA-templated transcription"/>
    <property type="evidence" value="ECO:0007669"/>
    <property type="project" value="InterPro"/>
</dbReference>
<evidence type="ECO:0000313" key="3">
    <source>
        <dbReference type="EMBL" id="AHF76342.1"/>
    </source>
</evidence>
<dbReference type="PROSITE" id="PS50043">
    <property type="entry name" value="HTH_LUXR_2"/>
    <property type="match status" value="1"/>
</dbReference>
<reference evidence="3 4" key="1">
    <citation type="journal article" date="2014" name="Genome Biol. Evol.">
        <title>Genome degeneration and adaptation in a nascent stage of symbiosis.</title>
        <authorList>
            <person name="Oakeson K.F."/>
            <person name="Gil R."/>
            <person name="Clayton A.L."/>
            <person name="Dunn D.M."/>
            <person name="von Niederhausern A.C."/>
            <person name="Hamil C."/>
            <person name="Aoyagi A."/>
            <person name="Duval B."/>
            <person name="Baca A."/>
            <person name="Silva F.J."/>
            <person name="Vallier A."/>
            <person name="Jackson D.G."/>
            <person name="Latorre A."/>
            <person name="Weiss R.B."/>
            <person name="Heddi A."/>
            <person name="Moya A."/>
            <person name="Dale C."/>
        </authorList>
    </citation>
    <scope>NUCLEOTIDE SEQUENCE [LARGE SCALE GENOMIC DNA]</scope>
    <source>
        <strain evidence="3 4">HS1</strain>
    </source>
</reference>